<dbReference type="InterPro" id="IPR003593">
    <property type="entry name" value="AAA+_ATPase"/>
</dbReference>
<evidence type="ECO:0000313" key="7">
    <source>
        <dbReference type="Proteomes" id="UP000537862"/>
    </source>
</evidence>
<dbReference type="Pfam" id="PF00158">
    <property type="entry name" value="Sigma54_activat"/>
    <property type="match status" value="1"/>
</dbReference>
<dbReference type="InterPro" id="IPR058031">
    <property type="entry name" value="AAA_lid_NorR"/>
</dbReference>
<dbReference type="RefSeq" id="WP_171681142.1">
    <property type="nucleotide sequence ID" value="NZ_JABGBN010000009.1"/>
</dbReference>
<dbReference type="InterPro" id="IPR009057">
    <property type="entry name" value="Homeodomain-like_sf"/>
</dbReference>
<accession>A0A849PC46</accession>
<dbReference type="Gene3D" id="3.40.50.300">
    <property type="entry name" value="P-loop containing nucleotide triphosphate hydrolases"/>
    <property type="match status" value="1"/>
</dbReference>
<dbReference type="EMBL" id="JABGBN010000009">
    <property type="protein sequence ID" value="NOL52457.1"/>
    <property type="molecule type" value="Genomic_DNA"/>
</dbReference>
<dbReference type="GO" id="GO:0043565">
    <property type="term" value="F:sequence-specific DNA binding"/>
    <property type="evidence" value="ECO:0007669"/>
    <property type="project" value="InterPro"/>
</dbReference>
<evidence type="ECO:0000313" key="6">
    <source>
        <dbReference type="EMBL" id="NOL52457.1"/>
    </source>
</evidence>
<dbReference type="SUPFAM" id="SSF52540">
    <property type="entry name" value="P-loop containing nucleoside triphosphate hydrolases"/>
    <property type="match status" value="1"/>
</dbReference>
<name>A0A849PC46_9BURK</name>
<dbReference type="GO" id="GO:0005524">
    <property type="term" value="F:ATP binding"/>
    <property type="evidence" value="ECO:0007669"/>
    <property type="project" value="UniProtKB-KW"/>
</dbReference>
<proteinExistence type="predicted"/>
<keyword evidence="4" id="KW-0804">Transcription</keyword>
<organism evidence="6 7">
    <name type="scientific">Pelistega suis</name>
    <dbReference type="NCBI Taxonomy" id="1631957"/>
    <lineage>
        <taxon>Bacteria</taxon>
        <taxon>Pseudomonadati</taxon>
        <taxon>Pseudomonadota</taxon>
        <taxon>Betaproteobacteria</taxon>
        <taxon>Burkholderiales</taxon>
        <taxon>Alcaligenaceae</taxon>
        <taxon>Pelistega</taxon>
    </lineage>
</organism>
<dbReference type="Proteomes" id="UP000537862">
    <property type="component" value="Unassembled WGS sequence"/>
</dbReference>
<keyword evidence="2" id="KW-0067">ATP-binding</keyword>
<dbReference type="Gene3D" id="3.30.450.20">
    <property type="entry name" value="PAS domain"/>
    <property type="match status" value="1"/>
</dbReference>
<evidence type="ECO:0000256" key="4">
    <source>
        <dbReference type="ARBA" id="ARBA00023163"/>
    </source>
</evidence>
<dbReference type="SMART" id="SM00382">
    <property type="entry name" value="AAA"/>
    <property type="match status" value="1"/>
</dbReference>
<dbReference type="PROSITE" id="PS50045">
    <property type="entry name" value="SIGMA54_INTERACT_4"/>
    <property type="match status" value="1"/>
</dbReference>
<dbReference type="FunFam" id="3.40.50.300:FF:000006">
    <property type="entry name" value="DNA-binding transcriptional regulator NtrC"/>
    <property type="match status" value="1"/>
</dbReference>
<dbReference type="Pfam" id="PF02954">
    <property type="entry name" value="HTH_8"/>
    <property type="match status" value="1"/>
</dbReference>
<dbReference type="AlphaFoldDB" id="A0A849PC46"/>
<dbReference type="SUPFAM" id="SSF46689">
    <property type="entry name" value="Homeodomain-like"/>
    <property type="match status" value="1"/>
</dbReference>
<dbReference type="InterPro" id="IPR025943">
    <property type="entry name" value="Sigma_54_int_dom_ATP-bd_2"/>
</dbReference>
<dbReference type="PRINTS" id="PR01590">
    <property type="entry name" value="HTHFIS"/>
</dbReference>
<feature type="domain" description="Sigma-54 factor interaction" evidence="5">
    <location>
        <begin position="234"/>
        <end position="465"/>
    </location>
</feature>
<comment type="caution">
    <text evidence="6">The sequence shown here is derived from an EMBL/GenBank/DDBJ whole genome shotgun (WGS) entry which is preliminary data.</text>
</comment>
<keyword evidence="1" id="KW-0547">Nucleotide-binding</keyword>
<evidence type="ECO:0000259" key="5">
    <source>
        <dbReference type="PROSITE" id="PS50045"/>
    </source>
</evidence>
<dbReference type="InterPro" id="IPR002078">
    <property type="entry name" value="Sigma_54_int"/>
</dbReference>
<keyword evidence="7" id="KW-1185">Reference proteome</keyword>
<dbReference type="Gene3D" id="1.10.10.60">
    <property type="entry name" value="Homeodomain-like"/>
    <property type="match status" value="1"/>
</dbReference>
<keyword evidence="3" id="KW-0805">Transcription regulation</keyword>
<dbReference type="GO" id="GO:0006355">
    <property type="term" value="P:regulation of DNA-templated transcription"/>
    <property type="evidence" value="ECO:0007669"/>
    <property type="project" value="InterPro"/>
</dbReference>
<dbReference type="PANTHER" id="PTHR32071:SF57">
    <property type="entry name" value="C4-DICARBOXYLATE TRANSPORT TRANSCRIPTIONAL REGULATORY PROTEIN DCTD"/>
    <property type="match status" value="1"/>
</dbReference>
<reference evidence="6 7" key="1">
    <citation type="submission" date="2020-05" db="EMBL/GenBank/DDBJ databases">
        <authorList>
            <person name="Niu N."/>
        </authorList>
    </citation>
    <scope>NUCLEOTIDE SEQUENCE [LARGE SCALE GENOMIC DNA]</scope>
    <source>
        <strain evidence="6 7">3340-03</strain>
    </source>
</reference>
<evidence type="ECO:0000256" key="1">
    <source>
        <dbReference type="ARBA" id="ARBA00022741"/>
    </source>
</evidence>
<gene>
    <name evidence="6" type="ORF">HKX39_09800</name>
</gene>
<dbReference type="InterPro" id="IPR027417">
    <property type="entry name" value="P-loop_NTPase"/>
</dbReference>
<dbReference type="PROSITE" id="PS00676">
    <property type="entry name" value="SIGMA54_INTERACT_2"/>
    <property type="match status" value="1"/>
</dbReference>
<dbReference type="Gene3D" id="1.10.8.60">
    <property type="match status" value="1"/>
</dbReference>
<evidence type="ECO:0000256" key="3">
    <source>
        <dbReference type="ARBA" id="ARBA00023015"/>
    </source>
</evidence>
<protein>
    <submittedName>
        <fullName evidence="6">Sigma 54-interacting transcriptional regulator</fullName>
    </submittedName>
</protein>
<dbReference type="InterPro" id="IPR002197">
    <property type="entry name" value="HTH_Fis"/>
</dbReference>
<dbReference type="PANTHER" id="PTHR32071">
    <property type="entry name" value="TRANSCRIPTIONAL REGULATORY PROTEIN"/>
    <property type="match status" value="1"/>
</dbReference>
<dbReference type="Pfam" id="PF25601">
    <property type="entry name" value="AAA_lid_14"/>
    <property type="match status" value="1"/>
</dbReference>
<dbReference type="CDD" id="cd00009">
    <property type="entry name" value="AAA"/>
    <property type="match status" value="1"/>
</dbReference>
<evidence type="ECO:0000256" key="2">
    <source>
        <dbReference type="ARBA" id="ARBA00022840"/>
    </source>
</evidence>
<sequence>MSSIKTNSLGLIVLNAEQHICFALGLGTDSHIQQEVLTLKRPSSFTPEKASLNTIHITVNEVTIPYVCISLSSEDMQIIFIREAKTEHELVDFIAAVPFALPILNYFVSSPHIALSVANHKGEISYLSTSNEAYWQLSRGEAINQSAKTVIPNSRLHEVAKSGVAELAQLQVLDGESRIVNRIPIRQEGKVVGAIGQLVFTEPKEFANMREQLKTYEKTVANLKKQIQPALSLIIGESPPIQRIKREILTISNLDVSVLILGNSGTGKELVAKAIHEATHGHQDKPMISLNLAAIPTTLIEAELFGYEPGAFTGGKKEGQKGKFEEAEGGTLFLDEVGDIPLEIQLKLLRVLEDRTIQKIGSNKTKKVNFRLITATHRNIQELIEAGKFRLDLFYRISGVTLRLPALQQRLEDIPLLVPHFIQNFCRRNNLPTPCCSPSIYRYLAQKEWPGNIRQLKQKIEEALVFCDSKELLIENFERGAPFEMVPSASTTSLDHKIDAEYSQPKPIKQIEYHAIVEAIQRFQGHKSKAAKSLGISRSYLYKILKLYEKD</sequence>